<proteinExistence type="predicted"/>
<dbReference type="Proteomes" id="UP000807115">
    <property type="component" value="Chromosome 1"/>
</dbReference>
<reference evidence="1" key="1">
    <citation type="journal article" date="2019" name="BMC Genomics">
        <title>A new reference genome for Sorghum bicolor reveals high levels of sequence similarity between sweet and grain genotypes: implications for the genetics of sugar metabolism.</title>
        <authorList>
            <person name="Cooper E.A."/>
            <person name="Brenton Z.W."/>
            <person name="Flinn B.S."/>
            <person name="Jenkins J."/>
            <person name="Shu S."/>
            <person name="Flowers D."/>
            <person name="Luo F."/>
            <person name="Wang Y."/>
            <person name="Xia P."/>
            <person name="Barry K."/>
            <person name="Daum C."/>
            <person name="Lipzen A."/>
            <person name="Yoshinaga Y."/>
            <person name="Schmutz J."/>
            <person name="Saski C."/>
            <person name="Vermerris W."/>
            <person name="Kresovich S."/>
        </authorList>
    </citation>
    <scope>NUCLEOTIDE SEQUENCE</scope>
</reference>
<evidence type="ECO:0000313" key="1">
    <source>
        <dbReference type="EMBL" id="KAG0548083.1"/>
    </source>
</evidence>
<protein>
    <submittedName>
        <fullName evidence="1">Uncharacterized protein</fullName>
    </submittedName>
</protein>
<comment type="caution">
    <text evidence="1">The sequence shown here is derived from an EMBL/GenBank/DDBJ whole genome shotgun (WGS) entry which is preliminary data.</text>
</comment>
<dbReference type="AlphaFoldDB" id="A0A921UY26"/>
<accession>A0A921UY26</accession>
<reference evidence="1" key="2">
    <citation type="submission" date="2020-10" db="EMBL/GenBank/DDBJ databases">
        <authorList>
            <person name="Cooper E.A."/>
            <person name="Brenton Z.W."/>
            <person name="Flinn B.S."/>
            <person name="Jenkins J."/>
            <person name="Shu S."/>
            <person name="Flowers D."/>
            <person name="Luo F."/>
            <person name="Wang Y."/>
            <person name="Xia P."/>
            <person name="Barry K."/>
            <person name="Daum C."/>
            <person name="Lipzen A."/>
            <person name="Yoshinaga Y."/>
            <person name="Schmutz J."/>
            <person name="Saski C."/>
            <person name="Vermerris W."/>
            <person name="Kresovich S."/>
        </authorList>
    </citation>
    <scope>NUCLEOTIDE SEQUENCE</scope>
</reference>
<organism evidence="1 2">
    <name type="scientific">Sorghum bicolor</name>
    <name type="common">Sorghum</name>
    <name type="synonym">Sorghum vulgare</name>
    <dbReference type="NCBI Taxonomy" id="4558"/>
    <lineage>
        <taxon>Eukaryota</taxon>
        <taxon>Viridiplantae</taxon>
        <taxon>Streptophyta</taxon>
        <taxon>Embryophyta</taxon>
        <taxon>Tracheophyta</taxon>
        <taxon>Spermatophyta</taxon>
        <taxon>Magnoliopsida</taxon>
        <taxon>Liliopsida</taxon>
        <taxon>Poales</taxon>
        <taxon>Poaceae</taxon>
        <taxon>PACMAD clade</taxon>
        <taxon>Panicoideae</taxon>
        <taxon>Andropogonodae</taxon>
        <taxon>Andropogoneae</taxon>
        <taxon>Sorghinae</taxon>
        <taxon>Sorghum</taxon>
    </lineage>
</organism>
<dbReference type="EMBL" id="CM027680">
    <property type="protein sequence ID" value="KAG0548083.1"/>
    <property type="molecule type" value="Genomic_DNA"/>
</dbReference>
<gene>
    <name evidence="1" type="ORF">BDA96_01G136200</name>
</gene>
<sequence length="58" mass="6579">MVPVWHVQMQAQRQLALFSSGDDHRIAVSAREALQYSLGHNVCRNETQRYSPVGNGRL</sequence>
<evidence type="ECO:0000313" key="2">
    <source>
        <dbReference type="Proteomes" id="UP000807115"/>
    </source>
</evidence>
<name>A0A921UY26_SORBI</name>